<keyword evidence="2" id="KW-1185">Reference proteome</keyword>
<dbReference type="EMBL" id="JACIIZ010000008">
    <property type="protein sequence ID" value="MBB6252583.1"/>
    <property type="molecule type" value="Genomic_DNA"/>
</dbReference>
<sequence length="84" mass="9159">MTQRIDIQDSTAERLAQLQALTGQDLDTVLDAALAARLEQLEMEALRAAVQEGVRQADAGLFSTRTVEEIIARGIARARQSQHG</sequence>
<accession>A0A7X0EDC0</accession>
<comment type="caution">
    <text evidence="1">The sequence shown here is derived from an EMBL/GenBank/DDBJ whole genome shotgun (WGS) entry which is preliminary data.</text>
</comment>
<proteinExistence type="predicted"/>
<evidence type="ECO:0000313" key="2">
    <source>
        <dbReference type="Proteomes" id="UP000539175"/>
    </source>
</evidence>
<reference evidence="1 2" key="1">
    <citation type="submission" date="2020-08" db="EMBL/GenBank/DDBJ databases">
        <title>Genomic Encyclopedia of Type Strains, Phase IV (KMG-IV): sequencing the most valuable type-strain genomes for metagenomic binning, comparative biology and taxonomic classification.</title>
        <authorList>
            <person name="Goeker M."/>
        </authorList>
    </citation>
    <scope>NUCLEOTIDE SEQUENCE [LARGE SCALE GENOMIC DNA]</scope>
    <source>
        <strain evidence="1 2">DSM 22198</strain>
    </source>
</reference>
<organism evidence="1 2">
    <name type="scientific">Nitrospirillum iridis</name>
    <dbReference type="NCBI Taxonomy" id="765888"/>
    <lineage>
        <taxon>Bacteria</taxon>
        <taxon>Pseudomonadati</taxon>
        <taxon>Pseudomonadota</taxon>
        <taxon>Alphaproteobacteria</taxon>
        <taxon>Rhodospirillales</taxon>
        <taxon>Azospirillaceae</taxon>
        <taxon>Nitrospirillum</taxon>
    </lineage>
</organism>
<dbReference type="AlphaFoldDB" id="A0A7X0EDC0"/>
<gene>
    <name evidence="1" type="ORF">FHS74_003143</name>
</gene>
<evidence type="ECO:0000313" key="1">
    <source>
        <dbReference type="EMBL" id="MBB6252583.1"/>
    </source>
</evidence>
<dbReference type="RefSeq" id="WP_184802142.1">
    <property type="nucleotide sequence ID" value="NZ_JACIIZ010000008.1"/>
</dbReference>
<name>A0A7X0EDC0_9PROT</name>
<protein>
    <submittedName>
        <fullName evidence="1">Putative transcriptional regulator</fullName>
    </submittedName>
</protein>
<dbReference type="Proteomes" id="UP000539175">
    <property type="component" value="Unassembled WGS sequence"/>
</dbReference>